<dbReference type="EMBL" id="JASPKY010000303">
    <property type="protein sequence ID" value="KAK9709734.1"/>
    <property type="molecule type" value="Genomic_DNA"/>
</dbReference>
<dbReference type="AlphaFoldDB" id="A0AAW1JZI7"/>
<proteinExistence type="predicted"/>
<protein>
    <submittedName>
        <fullName evidence="1">Uncharacterized protein</fullName>
    </submittedName>
</protein>
<organism evidence="1 2">
    <name type="scientific">Popillia japonica</name>
    <name type="common">Japanese beetle</name>
    <dbReference type="NCBI Taxonomy" id="7064"/>
    <lineage>
        <taxon>Eukaryota</taxon>
        <taxon>Metazoa</taxon>
        <taxon>Ecdysozoa</taxon>
        <taxon>Arthropoda</taxon>
        <taxon>Hexapoda</taxon>
        <taxon>Insecta</taxon>
        <taxon>Pterygota</taxon>
        <taxon>Neoptera</taxon>
        <taxon>Endopterygota</taxon>
        <taxon>Coleoptera</taxon>
        <taxon>Polyphaga</taxon>
        <taxon>Scarabaeiformia</taxon>
        <taxon>Scarabaeidae</taxon>
        <taxon>Rutelinae</taxon>
        <taxon>Popillia</taxon>
    </lineage>
</organism>
<gene>
    <name evidence="1" type="ORF">QE152_g26421</name>
</gene>
<accession>A0AAW1JZI7</accession>
<comment type="caution">
    <text evidence="1">The sequence shown here is derived from an EMBL/GenBank/DDBJ whole genome shotgun (WGS) entry which is preliminary data.</text>
</comment>
<name>A0AAW1JZI7_POPJA</name>
<sequence>MNAVKSGLSKKLAANVHKVPRTTLVRRLLGRNIGKTGHSPVLSAEEERLTTETLGIVAHWGFPLTKPDIPDVVKKYLDKQGKQVRVFRYNTPGLDFIDSFIKRNNLSIRLASNIKRSRSSVDHEDRLLVRGTGEKTKPKRGKKIVPGALKKRILIFFQ</sequence>
<dbReference type="Proteomes" id="UP001458880">
    <property type="component" value="Unassembled WGS sequence"/>
</dbReference>
<keyword evidence="2" id="KW-1185">Reference proteome</keyword>
<reference evidence="1 2" key="1">
    <citation type="journal article" date="2024" name="BMC Genomics">
        <title>De novo assembly and annotation of Popillia japonica's genome with initial clues to its potential as an invasive pest.</title>
        <authorList>
            <person name="Cucini C."/>
            <person name="Boschi S."/>
            <person name="Funari R."/>
            <person name="Cardaioli E."/>
            <person name="Iannotti N."/>
            <person name="Marturano G."/>
            <person name="Paoli F."/>
            <person name="Bruttini M."/>
            <person name="Carapelli A."/>
            <person name="Frati F."/>
            <person name="Nardi F."/>
        </authorList>
    </citation>
    <scope>NUCLEOTIDE SEQUENCE [LARGE SCALE GENOMIC DNA]</scope>
    <source>
        <strain evidence="1">DMR45628</strain>
    </source>
</reference>
<evidence type="ECO:0000313" key="2">
    <source>
        <dbReference type="Proteomes" id="UP001458880"/>
    </source>
</evidence>
<evidence type="ECO:0000313" key="1">
    <source>
        <dbReference type="EMBL" id="KAK9709734.1"/>
    </source>
</evidence>